<dbReference type="PANTHER" id="PTHR47843">
    <property type="entry name" value="BTB DOMAIN-CONTAINING PROTEIN-RELATED"/>
    <property type="match status" value="1"/>
</dbReference>
<feature type="domain" description="BTB" evidence="1">
    <location>
        <begin position="17"/>
        <end position="89"/>
    </location>
</feature>
<dbReference type="CDD" id="cd18186">
    <property type="entry name" value="BTB_POZ_ZBTB_KLHL-like"/>
    <property type="match status" value="1"/>
</dbReference>
<dbReference type="EMBL" id="KQ947415">
    <property type="protein sequence ID" value="KUJ17039.1"/>
    <property type="molecule type" value="Genomic_DNA"/>
</dbReference>
<name>A0A194XA72_MOLSC</name>
<dbReference type="Pfam" id="PF00651">
    <property type="entry name" value="BTB"/>
    <property type="match status" value="1"/>
</dbReference>
<dbReference type="AlphaFoldDB" id="A0A194XA72"/>
<dbReference type="InParanoid" id="A0A194XA72"/>
<keyword evidence="3" id="KW-1185">Reference proteome</keyword>
<dbReference type="RefSeq" id="XP_018071394.1">
    <property type="nucleotide sequence ID" value="XM_018219868.1"/>
</dbReference>
<dbReference type="InterPro" id="IPR011333">
    <property type="entry name" value="SKP1/BTB/POZ_sf"/>
</dbReference>
<evidence type="ECO:0000313" key="3">
    <source>
        <dbReference type="Proteomes" id="UP000070700"/>
    </source>
</evidence>
<dbReference type="SUPFAM" id="SSF54695">
    <property type="entry name" value="POZ domain"/>
    <property type="match status" value="1"/>
</dbReference>
<dbReference type="PROSITE" id="PS50097">
    <property type="entry name" value="BTB"/>
    <property type="match status" value="1"/>
</dbReference>
<accession>A0A194XA72</accession>
<gene>
    <name evidence="2" type="ORF">LY89DRAFT_734031</name>
</gene>
<reference evidence="2 3" key="1">
    <citation type="submission" date="2015-10" db="EMBL/GenBank/DDBJ databases">
        <title>Full genome of DAOMC 229536 Phialocephala scopiformis, a fungal endophyte of spruce producing the potent anti-insectan compound rugulosin.</title>
        <authorList>
            <consortium name="DOE Joint Genome Institute"/>
            <person name="Walker A.K."/>
            <person name="Frasz S.L."/>
            <person name="Seifert K.A."/>
            <person name="Miller J.D."/>
            <person name="Mondo S.J."/>
            <person name="Labutti K."/>
            <person name="Lipzen A."/>
            <person name="Dockter R."/>
            <person name="Kennedy M."/>
            <person name="Grigoriev I.V."/>
            <person name="Spatafora J.W."/>
        </authorList>
    </citation>
    <scope>NUCLEOTIDE SEQUENCE [LARGE SCALE GENOMIC DNA]</scope>
    <source>
        <strain evidence="2 3">CBS 120377</strain>
    </source>
</reference>
<dbReference type="Gene3D" id="3.30.710.10">
    <property type="entry name" value="Potassium Channel Kv1.1, Chain A"/>
    <property type="match status" value="1"/>
</dbReference>
<dbReference type="GeneID" id="28829594"/>
<dbReference type="Proteomes" id="UP000070700">
    <property type="component" value="Unassembled WGS sequence"/>
</dbReference>
<evidence type="ECO:0000313" key="2">
    <source>
        <dbReference type="EMBL" id="KUJ17039.1"/>
    </source>
</evidence>
<sequence>MALVVTKSPLFKRLGDETVKLVVTSLCEHPRIFTVHKQLLCQKIPYFDKMFNGPFAEGTTQSATLHEDDPLAVESMLGWVYLDKIEIVDDGGSLYLNRYIHLFSLAEKYHITTLAD</sequence>
<protein>
    <recommendedName>
        <fullName evidence="1">BTB domain-containing protein</fullName>
    </recommendedName>
</protein>
<dbReference type="InterPro" id="IPR000210">
    <property type="entry name" value="BTB/POZ_dom"/>
</dbReference>
<organism evidence="2 3">
    <name type="scientific">Mollisia scopiformis</name>
    <name type="common">Conifer needle endophyte fungus</name>
    <name type="synonym">Phialocephala scopiformis</name>
    <dbReference type="NCBI Taxonomy" id="149040"/>
    <lineage>
        <taxon>Eukaryota</taxon>
        <taxon>Fungi</taxon>
        <taxon>Dikarya</taxon>
        <taxon>Ascomycota</taxon>
        <taxon>Pezizomycotina</taxon>
        <taxon>Leotiomycetes</taxon>
        <taxon>Helotiales</taxon>
        <taxon>Mollisiaceae</taxon>
        <taxon>Mollisia</taxon>
    </lineage>
</organism>
<dbReference type="OrthoDB" id="6359816at2759"/>
<proteinExistence type="predicted"/>
<dbReference type="KEGG" id="psco:LY89DRAFT_734031"/>
<evidence type="ECO:0000259" key="1">
    <source>
        <dbReference type="PROSITE" id="PS50097"/>
    </source>
</evidence>